<sequence length="369" mass="40676">MSMTDEQGGLYLRLQQTTPIPLDAELHCAPGEVLALVGPSGSGKSTLLRSIAGLHRPKQGLIRCGGETWLDSDQRLVVATDKRRIGMVFQHYALFPHLSALDNVLQAMGEVPTGERTDRALALLDRLHLHGLAQRRPHQLSGGQQQRVAVARALAREPKVLLLDEPFSAVDRATREALYGELAELREVLRMPVLLVTHDLDEATLLADQLCILSAGRTLQAGTPDRVLSAPATPEVARLVGMRNLFSGTVLQHGGDHSLIDWEGQLLRVRLQPEWQPRQHVNWGLPTSSVLLMPQQHAPGALDNPVDVQVERLLSLGEHLRVELRRGQARLTMNVPRHLAQRYGLAAGQRLTIRLRGETIHLMPVEGGL</sequence>
<evidence type="ECO:0000256" key="1">
    <source>
        <dbReference type="ARBA" id="ARBA00022448"/>
    </source>
</evidence>
<organism evidence="10 11">
    <name type="scientific">Pseudomonas paraeruginosa</name>
    <dbReference type="NCBI Taxonomy" id="2994495"/>
    <lineage>
        <taxon>Bacteria</taxon>
        <taxon>Pseudomonadati</taxon>
        <taxon>Pseudomonadota</taxon>
        <taxon>Gammaproteobacteria</taxon>
        <taxon>Pseudomonadales</taxon>
        <taxon>Pseudomonadaceae</taxon>
        <taxon>Pseudomonas</taxon>
    </lineage>
</organism>
<evidence type="ECO:0000313" key="11">
    <source>
        <dbReference type="Proteomes" id="UP000238390"/>
    </source>
</evidence>
<keyword evidence="4" id="KW-0547">Nucleotide-binding</keyword>
<dbReference type="EMBL" id="CP027169">
    <property type="protein sequence ID" value="AVK05318.1"/>
    <property type="molecule type" value="Genomic_DNA"/>
</dbReference>
<evidence type="ECO:0000256" key="8">
    <source>
        <dbReference type="ARBA" id="ARBA00023136"/>
    </source>
</evidence>
<keyword evidence="3" id="KW-0410">Iron transport</keyword>
<dbReference type="GO" id="GO:0016020">
    <property type="term" value="C:membrane"/>
    <property type="evidence" value="ECO:0007669"/>
    <property type="project" value="InterPro"/>
</dbReference>
<dbReference type="PROSITE" id="PS50893">
    <property type="entry name" value="ABC_TRANSPORTER_2"/>
    <property type="match status" value="1"/>
</dbReference>
<evidence type="ECO:0000256" key="7">
    <source>
        <dbReference type="ARBA" id="ARBA00023065"/>
    </source>
</evidence>
<dbReference type="InterPro" id="IPR050093">
    <property type="entry name" value="ABC_SmlMolc_Importer"/>
</dbReference>
<gene>
    <name evidence="10" type="ORF">CSB93_3671</name>
</gene>
<keyword evidence="2" id="KW-1003">Cell membrane</keyword>
<dbReference type="Gene3D" id="3.40.50.300">
    <property type="entry name" value="P-loop containing nucleotide triphosphate hydrolases"/>
    <property type="match status" value="1"/>
</dbReference>
<keyword evidence="1" id="KW-0813">Transport</keyword>
<keyword evidence="5" id="KW-0067">ATP-binding</keyword>
<evidence type="ECO:0000256" key="2">
    <source>
        <dbReference type="ARBA" id="ARBA00022475"/>
    </source>
</evidence>
<evidence type="ECO:0000256" key="5">
    <source>
        <dbReference type="ARBA" id="ARBA00022840"/>
    </source>
</evidence>
<keyword evidence="11" id="KW-1185">Reference proteome</keyword>
<dbReference type="InterPro" id="IPR015853">
    <property type="entry name" value="ABC_transpr_FbpC"/>
</dbReference>
<dbReference type="GO" id="GO:0005524">
    <property type="term" value="F:ATP binding"/>
    <property type="evidence" value="ECO:0007669"/>
    <property type="project" value="UniProtKB-KW"/>
</dbReference>
<dbReference type="AlphaFoldDB" id="A0A2R3ITS2"/>
<keyword evidence="6" id="KW-0408">Iron</keyword>
<dbReference type="CDD" id="cd03259">
    <property type="entry name" value="ABC_Carb_Solutes_like"/>
    <property type="match status" value="1"/>
</dbReference>
<evidence type="ECO:0000313" key="10">
    <source>
        <dbReference type="EMBL" id="AVK05318.1"/>
    </source>
</evidence>
<dbReference type="GO" id="GO:0016887">
    <property type="term" value="F:ATP hydrolysis activity"/>
    <property type="evidence" value="ECO:0007669"/>
    <property type="project" value="InterPro"/>
</dbReference>
<accession>A0A2R3ITS2</accession>
<evidence type="ECO:0000256" key="4">
    <source>
        <dbReference type="ARBA" id="ARBA00022741"/>
    </source>
</evidence>
<dbReference type="Proteomes" id="UP000238390">
    <property type="component" value="Chromosome"/>
</dbReference>
<keyword evidence="7" id="KW-0406">Ion transport</keyword>
<protein>
    <submittedName>
        <fullName evidence="10">ABC transporter family protein</fullName>
    </submittedName>
</protein>
<dbReference type="InterPro" id="IPR003439">
    <property type="entry name" value="ABC_transporter-like_ATP-bd"/>
</dbReference>
<dbReference type="GO" id="GO:0015408">
    <property type="term" value="F:ABC-type ferric iron transporter activity"/>
    <property type="evidence" value="ECO:0007669"/>
    <property type="project" value="InterPro"/>
</dbReference>
<dbReference type="SUPFAM" id="SSF52540">
    <property type="entry name" value="P-loop containing nucleoside triphosphate hydrolases"/>
    <property type="match status" value="1"/>
</dbReference>
<evidence type="ECO:0000256" key="3">
    <source>
        <dbReference type="ARBA" id="ARBA00022496"/>
    </source>
</evidence>
<dbReference type="InterPro" id="IPR027417">
    <property type="entry name" value="P-loop_NTPase"/>
</dbReference>
<dbReference type="InterPro" id="IPR003593">
    <property type="entry name" value="AAA+_ATPase"/>
</dbReference>
<dbReference type="InterPro" id="IPR008995">
    <property type="entry name" value="Mo/tungstate-bd_C_term_dom"/>
</dbReference>
<name>A0A2R3ITS2_9PSED</name>
<dbReference type="Pfam" id="PF00005">
    <property type="entry name" value="ABC_tran"/>
    <property type="match status" value="1"/>
</dbReference>
<proteinExistence type="predicted"/>
<dbReference type="SUPFAM" id="SSF50331">
    <property type="entry name" value="MOP-like"/>
    <property type="match status" value="1"/>
</dbReference>
<reference evidence="10 11" key="1">
    <citation type="submission" date="2018-02" db="EMBL/GenBank/DDBJ databases">
        <title>FDA/CDC Antimicrobial Resistant Isolate Bank Genome Sequencing.</title>
        <authorList>
            <person name="Benahmed F.H."/>
            <person name="Lutgring J.D."/>
            <person name="Yoo B."/>
            <person name="Machado M."/>
            <person name="Brown A."/>
            <person name="McAllister G."/>
            <person name="Perry A."/>
            <person name="Halpin A.L."/>
            <person name="Vavikolanu K."/>
            <person name="Ott S."/>
            <person name="Zhao X."/>
            <person name="Tallon L.J."/>
            <person name="Sadzewicz L."/>
            <person name="Aluvathingal J."/>
            <person name="Nadendla S."/>
            <person name="Voskania-kordi A."/>
            <person name="Simonyan V."/>
            <person name="Patel J."/>
            <person name="Shawar R.M."/>
        </authorList>
    </citation>
    <scope>NUCLEOTIDE SEQUENCE [LARGE SCALE GENOMIC DNA]</scope>
    <source>
        <strain evidence="10 11">AR_0356</strain>
    </source>
</reference>
<dbReference type="PROSITE" id="PS00211">
    <property type="entry name" value="ABC_TRANSPORTER_1"/>
    <property type="match status" value="1"/>
</dbReference>
<dbReference type="SMART" id="SM00382">
    <property type="entry name" value="AAA"/>
    <property type="match status" value="1"/>
</dbReference>
<evidence type="ECO:0000256" key="6">
    <source>
        <dbReference type="ARBA" id="ARBA00023004"/>
    </source>
</evidence>
<dbReference type="InterPro" id="IPR017871">
    <property type="entry name" value="ABC_transporter-like_CS"/>
</dbReference>
<dbReference type="PANTHER" id="PTHR42781:SF4">
    <property type="entry name" value="SPERMIDINE_PUTRESCINE IMPORT ATP-BINDING PROTEIN POTA"/>
    <property type="match status" value="1"/>
</dbReference>
<evidence type="ECO:0000259" key="9">
    <source>
        <dbReference type="PROSITE" id="PS50893"/>
    </source>
</evidence>
<feature type="domain" description="ABC transporter" evidence="9">
    <location>
        <begin position="5"/>
        <end position="240"/>
    </location>
</feature>
<dbReference type="PANTHER" id="PTHR42781">
    <property type="entry name" value="SPERMIDINE/PUTRESCINE IMPORT ATP-BINDING PROTEIN POTA"/>
    <property type="match status" value="1"/>
</dbReference>
<keyword evidence="8" id="KW-0472">Membrane</keyword>